<reference evidence="2" key="1">
    <citation type="submission" date="2018-04" db="EMBL/GenBank/DDBJ databases">
        <title>Whole genome sequencing of Hypsizygus marmoreus.</title>
        <authorList>
            <person name="Choi I.-G."/>
            <person name="Min B."/>
            <person name="Kim J.-G."/>
            <person name="Kim S."/>
            <person name="Oh Y.-L."/>
            <person name="Kong W.-S."/>
            <person name="Park H."/>
            <person name="Jeong J."/>
            <person name="Song E.-S."/>
        </authorList>
    </citation>
    <scope>NUCLEOTIDE SEQUENCE [LARGE SCALE GENOMIC DNA]</scope>
    <source>
        <strain evidence="2">51987-8</strain>
    </source>
</reference>
<comment type="caution">
    <text evidence="2">The sequence shown here is derived from an EMBL/GenBank/DDBJ whole genome shotgun (WGS) entry which is preliminary data.</text>
</comment>
<evidence type="ECO:0000313" key="3">
    <source>
        <dbReference type="Proteomes" id="UP000076154"/>
    </source>
</evidence>
<keyword evidence="3" id="KW-1185">Reference proteome</keyword>
<feature type="compositionally biased region" description="Polar residues" evidence="1">
    <location>
        <begin position="1"/>
        <end position="13"/>
    </location>
</feature>
<evidence type="ECO:0000256" key="1">
    <source>
        <dbReference type="SAM" id="MobiDB-lite"/>
    </source>
</evidence>
<dbReference type="AlphaFoldDB" id="A0A369JS75"/>
<dbReference type="EMBL" id="LUEZ02000041">
    <property type="protein sequence ID" value="RDB25141.1"/>
    <property type="molecule type" value="Genomic_DNA"/>
</dbReference>
<gene>
    <name evidence="2" type="ORF">Hypma_008118</name>
</gene>
<protein>
    <submittedName>
        <fullName evidence="2">Uncharacterized protein</fullName>
    </submittedName>
</protein>
<dbReference type="STRING" id="39966.A0A369JS75"/>
<dbReference type="Proteomes" id="UP000076154">
    <property type="component" value="Unassembled WGS sequence"/>
</dbReference>
<accession>A0A369JS75</accession>
<organism evidence="2 3">
    <name type="scientific">Hypsizygus marmoreus</name>
    <name type="common">White beech mushroom</name>
    <name type="synonym">Agaricus marmoreus</name>
    <dbReference type="NCBI Taxonomy" id="39966"/>
    <lineage>
        <taxon>Eukaryota</taxon>
        <taxon>Fungi</taxon>
        <taxon>Dikarya</taxon>
        <taxon>Basidiomycota</taxon>
        <taxon>Agaricomycotina</taxon>
        <taxon>Agaricomycetes</taxon>
        <taxon>Agaricomycetidae</taxon>
        <taxon>Agaricales</taxon>
        <taxon>Tricholomatineae</taxon>
        <taxon>Lyophyllaceae</taxon>
        <taxon>Hypsizygus</taxon>
    </lineage>
</organism>
<sequence length="184" mass="21246">MLTTPADSTNGTVRTPAMMPSPQAKEAPKTFTGSHEDVQKFIKWYNSLCTTYNIPEAEKSLSSYVDRKWNVLEKDLLCYYDADQRDTHYNIHDLKQLYEHKFITISSWLHAKKKISEDEQAGFFWQGINKSLREKIKNHIAAENPTISLIKAFLMETVISIVGKIFECNRFDYNLAESDSDLPD</sequence>
<feature type="region of interest" description="Disordered" evidence="1">
    <location>
        <begin position="1"/>
        <end position="30"/>
    </location>
</feature>
<dbReference type="InParanoid" id="A0A369JS75"/>
<proteinExistence type="predicted"/>
<dbReference type="OrthoDB" id="2961286at2759"/>
<evidence type="ECO:0000313" key="2">
    <source>
        <dbReference type="EMBL" id="RDB25141.1"/>
    </source>
</evidence>
<name>A0A369JS75_HYPMA</name>